<proteinExistence type="inferred from homology"/>
<keyword evidence="2" id="KW-0805">Transcription regulation</keyword>
<dbReference type="EMBL" id="BAAAGE010000001">
    <property type="protein sequence ID" value="GAA0718874.1"/>
    <property type="molecule type" value="Genomic_DNA"/>
</dbReference>
<evidence type="ECO:0000313" key="8">
    <source>
        <dbReference type="Proteomes" id="UP001501758"/>
    </source>
</evidence>
<dbReference type="InterPro" id="IPR036388">
    <property type="entry name" value="WH-like_DNA-bd_sf"/>
</dbReference>
<dbReference type="Proteomes" id="UP001501758">
    <property type="component" value="Unassembled WGS sequence"/>
</dbReference>
<dbReference type="InterPro" id="IPR039425">
    <property type="entry name" value="RNA_pol_sigma-70-like"/>
</dbReference>
<dbReference type="NCBIfam" id="TIGR02937">
    <property type="entry name" value="sigma70-ECF"/>
    <property type="match status" value="1"/>
</dbReference>
<dbReference type="InterPro" id="IPR007627">
    <property type="entry name" value="RNA_pol_sigma70_r2"/>
</dbReference>
<dbReference type="SUPFAM" id="SSF88659">
    <property type="entry name" value="Sigma3 and sigma4 domains of RNA polymerase sigma factors"/>
    <property type="match status" value="1"/>
</dbReference>
<dbReference type="Pfam" id="PF04542">
    <property type="entry name" value="Sigma70_r2"/>
    <property type="match status" value="1"/>
</dbReference>
<sequence>MGQHDENTIFQGIRNGDPEVLKSFYKRNFNIILSYITRNSGNENDAEDIFQDALISLYQFLKKEDTLHLRCSIHTYFYSICRNLWISKLRRAGKVSCCGKINEIALELEPSILEDTEAKEQEQLYRKHLLSLNCKCKNILFLFFEGKSMKEISKLTNYSEGYVRKRKFECKEYLIQLIENDPLYNELMLPNRRNIRKNVS</sequence>
<protein>
    <recommendedName>
        <fullName evidence="6">RNA polymerase sigma-70 region 2 domain-containing protein</fullName>
    </recommendedName>
</protein>
<dbReference type="InterPro" id="IPR014284">
    <property type="entry name" value="RNA_pol_sigma-70_dom"/>
</dbReference>
<feature type="domain" description="RNA polymerase sigma-70 region 2" evidence="6">
    <location>
        <begin position="25"/>
        <end position="93"/>
    </location>
</feature>
<evidence type="ECO:0000313" key="7">
    <source>
        <dbReference type="EMBL" id="GAA0718874.1"/>
    </source>
</evidence>
<evidence type="ECO:0000259" key="6">
    <source>
        <dbReference type="Pfam" id="PF04542"/>
    </source>
</evidence>
<keyword evidence="4" id="KW-0238">DNA-binding</keyword>
<dbReference type="Gene3D" id="1.10.1740.10">
    <property type="match status" value="1"/>
</dbReference>
<keyword evidence="5" id="KW-0804">Transcription</keyword>
<evidence type="ECO:0000256" key="3">
    <source>
        <dbReference type="ARBA" id="ARBA00023082"/>
    </source>
</evidence>
<comment type="similarity">
    <text evidence="1">Belongs to the sigma-70 factor family. ECF subfamily.</text>
</comment>
<comment type="caution">
    <text evidence="7">The sequence shown here is derived from an EMBL/GenBank/DDBJ whole genome shotgun (WGS) entry which is preliminary data.</text>
</comment>
<dbReference type="SUPFAM" id="SSF88946">
    <property type="entry name" value="Sigma2 domain of RNA polymerase sigma factors"/>
    <property type="match status" value="1"/>
</dbReference>
<keyword evidence="3" id="KW-0731">Sigma factor</keyword>
<organism evidence="7 8">
    <name type="scientific">Aquimarina litoralis</name>
    <dbReference type="NCBI Taxonomy" id="584605"/>
    <lineage>
        <taxon>Bacteria</taxon>
        <taxon>Pseudomonadati</taxon>
        <taxon>Bacteroidota</taxon>
        <taxon>Flavobacteriia</taxon>
        <taxon>Flavobacteriales</taxon>
        <taxon>Flavobacteriaceae</taxon>
        <taxon>Aquimarina</taxon>
    </lineage>
</organism>
<dbReference type="PANTHER" id="PTHR43133">
    <property type="entry name" value="RNA POLYMERASE ECF-TYPE SIGMA FACTO"/>
    <property type="match status" value="1"/>
</dbReference>
<dbReference type="InterPro" id="IPR013325">
    <property type="entry name" value="RNA_pol_sigma_r2"/>
</dbReference>
<accession>A0ABP3TZ25</accession>
<dbReference type="PANTHER" id="PTHR43133:SF8">
    <property type="entry name" value="RNA POLYMERASE SIGMA FACTOR HI_1459-RELATED"/>
    <property type="match status" value="1"/>
</dbReference>
<evidence type="ECO:0000256" key="4">
    <source>
        <dbReference type="ARBA" id="ARBA00023125"/>
    </source>
</evidence>
<dbReference type="Gene3D" id="1.10.10.10">
    <property type="entry name" value="Winged helix-like DNA-binding domain superfamily/Winged helix DNA-binding domain"/>
    <property type="match status" value="1"/>
</dbReference>
<dbReference type="RefSeq" id="WP_343911944.1">
    <property type="nucleotide sequence ID" value="NZ_BAAAGE010000001.1"/>
</dbReference>
<reference evidence="8" key="1">
    <citation type="journal article" date="2019" name="Int. J. Syst. Evol. Microbiol.">
        <title>The Global Catalogue of Microorganisms (GCM) 10K type strain sequencing project: providing services to taxonomists for standard genome sequencing and annotation.</title>
        <authorList>
            <consortium name="The Broad Institute Genomics Platform"/>
            <consortium name="The Broad Institute Genome Sequencing Center for Infectious Disease"/>
            <person name="Wu L."/>
            <person name="Ma J."/>
        </authorList>
    </citation>
    <scope>NUCLEOTIDE SEQUENCE [LARGE SCALE GENOMIC DNA]</scope>
    <source>
        <strain evidence="8">JCM 15974</strain>
    </source>
</reference>
<dbReference type="InterPro" id="IPR013324">
    <property type="entry name" value="RNA_pol_sigma_r3/r4-like"/>
</dbReference>
<evidence type="ECO:0000256" key="1">
    <source>
        <dbReference type="ARBA" id="ARBA00010641"/>
    </source>
</evidence>
<name>A0ABP3TZ25_9FLAO</name>
<keyword evidence="8" id="KW-1185">Reference proteome</keyword>
<gene>
    <name evidence="7" type="ORF">GCM10009430_17540</name>
</gene>
<evidence type="ECO:0000256" key="5">
    <source>
        <dbReference type="ARBA" id="ARBA00023163"/>
    </source>
</evidence>
<evidence type="ECO:0000256" key="2">
    <source>
        <dbReference type="ARBA" id="ARBA00023015"/>
    </source>
</evidence>